<evidence type="ECO:0000256" key="1">
    <source>
        <dbReference type="ARBA" id="ARBA00022801"/>
    </source>
</evidence>
<dbReference type="CDD" id="cd03443">
    <property type="entry name" value="PaaI_thioesterase"/>
    <property type="match status" value="1"/>
</dbReference>
<sequence length="161" mass="17308">MTDSVQQDESGEQNESATQTPRERVQHQIDHDAAVQWLGIEFLEVEETGVTLRLPVRDEMRNGFGIVHGGFPYLLADTAFAFSGTAAGTPMVTHQSNTTYTAPAKGSVLSATAKILHRYGRNVICDVSVRDDDGTVVAYLSMHGVVSKKVASTGNSKLAGN</sequence>
<dbReference type="RefSeq" id="WP_051267304.1">
    <property type="nucleotide sequence ID" value="NZ_CP028426.1"/>
</dbReference>
<name>A0ABT7CBA4_9MICO</name>
<accession>A0ABT7CBA4</accession>
<gene>
    <name evidence="4" type="ORF">C7K25_14115</name>
</gene>
<dbReference type="Proteomes" id="UP001170379">
    <property type="component" value="Unassembled WGS sequence"/>
</dbReference>
<reference evidence="4" key="1">
    <citation type="submission" date="2018-03" db="EMBL/GenBank/DDBJ databases">
        <authorList>
            <person name="Nunes O.C."/>
            <person name="Lopes A.R."/>
            <person name="Froufe H."/>
            <person name="Munoz-Merida A."/>
            <person name="Barroso C."/>
            <person name="Egas C."/>
        </authorList>
    </citation>
    <scope>NUCLEOTIDE SEQUENCE</scope>
    <source>
        <strain evidence="4">ON4</strain>
    </source>
</reference>
<dbReference type="EMBL" id="PXVD01000028">
    <property type="protein sequence ID" value="MDJ1372483.1"/>
    <property type="molecule type" value="Genomic_DNA"/>
</dbReference>
<dbReference type="Pfam" id="PF03061">
    <property type="entry name" value="4HBT"/>
    <property type="match status" value="1"/>
</dbReference>
<proteinExistence type="predicted"/>
<feature type="domain" description="Thioesterase" evidence="3">
    <location>
        <begin position="64"/>
        <end position="138"/>
    </location>
</feature>
<evidence type="ECO:0000313" key="5">
    <source>
        <dbReference type="Proteomes" id="UP001170379"/>
    </source>
</evidence>
<keyword evidence="5" id="KW-1185">Reference proteome</keyword>
<evidence type="ECO:0000256" key="2">
    <source>
        <dbReference type="SAM" id="MobiDB-lite"/>
    </source>
</evidence>
<feature type="compositionally biased region" description="Polar residues" evidence="2">
    <location>
        <begin position="1"/>
        <end position="20"/>
    </location>
</feature>
<dbReference type="InterPro" id="IPR006683">
    <property type="entry name" value="Thioestr_dom"/>
</dbReference>
<dbReference type="SUPFAM" id="SSF54637">
    <property type="entry name" value="Thioesterase/thiol ester dehydrase-isomerase"/>
    <property type="match status" value="1"/>
</dbReference>
<dbReference type="InterPro" id="IPR052723">
    <property type="entry name" value="Acyl-CoA_thioesterase_PaaI"/>
</dbReference>
<reference evidence="4" key="2">
    <citation type="journal article" date="2022" name="Sci. Rep.">
        <title>In silico prediction of the enzymes involved in the degradation of the herbicide molinate by Gulosibacter molinativorax ON4T.</title>
        <authorList>
            <person name="Lopes A.R."/>
            <person name="Bunin E."/>
            <person name="Viana A.T."/>
            <person name="Froufe H."/>
            <person name="Munoz-Merida A."/>
            <person name="Pinho D."/>
            <person name="Figueiredo J."/>
            <person name="Barroso C."/>
            <person name="Vaz-Moreira I."/>
            <person name="Bellanger X."/>
            <person name="Egas C."/>
            <person name="Nunes O.C."/>
        </authorList>
    </citation>
    <scope>NUCLEOTIDE SEQUENCE</scope>
    <source>
        <strain evidence="4">ON4</strain>
    </source>
</reference>
<dbReference type="PANTHER" id="PTHR42856:SF1">
    <property type="entry name" value="ACYL-COENZYME A THIOESTERASE PAAI"/>
    <property type="match status" value="1"/>
</dbReference>
<comment type="caution">
    <text evidence="4">The sequence shown here is derived from an EMBL/GenBank/DDBJ whole genome shotgun (WGS) entry which is preliminary data.</text>
</comment>
<organism evidence="4 5">
    <name type="scientific">Gulosibacter molinativorax</name>
    <dbReference type="NCBI Taxonomy" id="256821"/>
    <lineage>
        <taxon>Bacteria</taxon>
        <taxon>Bacillati</taxon>
        <taxon>Actinomycetota</taxon>
        <taxon>Actinomycetes</taxon>
        <taxon>Micrococcales</taxon>
        <taxon>Microbacteriaceae</taxon>
        <taxon>Gulosibacter</taxon>
    </lineage>
</organism>
<dbReference type="InterPro" id="IPR029069">
    <property type="entry name" value="HotDog_dom_sf"/>
</dbReference>
<dbReference type="InterPro" id="IPR003736">
    <property type="entry name" value="PAAI_dom"/>
</dbReference>
<protein>
    <submittedName>
        <fullName evidence="4">PaaI family thioesterase</fullName>
    </submittedName>
</protein>
<keyword evidence="1" id="KW-0378">Hydrolase</keyword>
<dbReference type="NCBIfam" id="TIGR00369">
    <property type="entry name" value="unchar_dom_1"/>
    <property type="match status" value="1"/>
</dbReference>
<dbReference type="Gene3D" id="3.10.129.10">
    <property type="entry name" value="Hotdog Thioesterase"/>
    <property type="match status" value="1"/>
</dbReference>
<evidence type="ECO:0000313" key="4">
    <source>
        <dbReference type="EMBL" id="MDJ1372483.1"/>
    </source>
</evidence>
<dbReference type="PANTHER" id="PTHR42856">
    <property type="entry name" value="ACYL-COENZYME A THIOESTERASE PAAI"/>
    <property type="match status" value="1"/>
</dbReference>
<feature type="region of interest" description="Disordered" evidence="2">
    <location>
        <begin position="1"/>
        <end position="26"/>
    </location>
</feature>
<evidence type="ECO:0000259" key="3">
    <source>
        <dbReference type="Pfam" id="PF03061"/>
    </source>
</evidence>